<sequence length="325" mass="34756">MKVVVAEPYLLPHRDLMVELGPPDAVFSWHDSFTEGPVGADLADADAYVGSVLTRSMATGARRLRFVQVPGAGTNGIDFGALPADAVCANTYHHGPSIGEYVVSALILLNRRIPEQDRALRSGDWLTPKRASLMAQPSTLDGQTVGFVGFGHIGVSSWRFLRAFGMRGIAVTGRGKGDPAEYGLDWLGGVDRLADLLSESDAVVLSAPLNEQTTGMIGPAELAGMRRCAVLVNVGRGPLVDERGLYEALRDGVIAGAAIDVWYHYPGLDLRAQPSDFPFRDLRNVLMSPHISGVTAATFRSRTAEIAANLRRVAAGEAPRNQVLA</sequence>
<dbReference type="CDD" id="cd12165">
    <property type="entry name" value="2-Hacid_dh_6"/>
    <property type="match status" value="1"/>
</dbReference>
<dbReference type="PANTHER" id="PTHR10996:SF178">
    <property type="entry name" value="2-HYDROXYACID DEHYDROGENASE YGL185C-RELATED"/>
    <property type="match status" value="1"/>
</dbReference>
<protein>
    <submittedName>
        <fullName evidence="4">2-hydroxyacid dehydrogenase</fullName>
    </submittedName>
</protein>
<keyword evidence="2" id="KW-0520">NAD</keyword>
<dbReference type="EMBL" id="BAAANY010000001">
    <property type="protein sequence ID" value="GAA1657506.1"/>
    <property type="molecule type" value="Genomic_DNA"/>
</dbReference>
<dbReference type="Pfam" id="PF02826">
    <property type="entry name" value="2-Hacid_dh_C"/>
    <property type="match status" value="1"/>
</dbReference>
<dbReference type="Gene3D" id="3.40.50.720">
    <property type="entry name" value="NAD(P)-binding Rossmann-like Domain"/>
    <property type="match status" value="2"/>
</dbReference>
<accession>A0ABN2FRJ7</accession>
<keyword evidence="1" id="KW-0560">Oxidoreductase</keyword>
<evidence type="ECO:0000256" key="2">
    <source>
        <dbReference type="ARBA" id="ARBA00023027"/>
    </source>
</evidence>
<evidence type="ECO:0000256" key="1">
    <source>
        <dbReference type="ARBA" id="ARBA00023002"/>
    </source>
</evidence>
<dbReference type="InterPro" id="IPR050223">
    <property type="entry name" value="D-isomer_2-hydroxyacid_DH"/>
</dbReference>
<evidence type="ECO:0000313" key="5">
    <source>
        <dbReference type="Proteomes" id="UP001500618"/>
    </source>
</evidence>
<name>A0ABN2FRJ7_9ACTN</name>
<dbReference type="PANTHER" id="PTHR10996">
    <property type="entry name" value="2-HYDROXYACID DEHYDROGENASE-RELATED"/>
    <property type="match status" value="1"/>
</dbReference>
<dbReference type="SUPFAM" id="SSF51735">
    <property type="entry name" value="NAD(P)-binding Rossmann-fold domains"/>
    <property type="match status" value="1"/>
</dbReference>
<dbReference type="InterPro" id="IPR006140">
    <property type="entry name" value="D-isomer_DH_NAD-bd"/>
</dbReference>
<evidence type="ECO:0000313" key="4">
    <source>
        <dbReference type="EMBL" id="GAA1657506.1"/>
    </source>
</evidence>
<feature type="domain" description="D-isomer specific 2-hydroxyacid dehydrogenase NAD-binding" evidence="3">
    <location>
        <begin position="104"/>
        <end position="292"/>
    </location>
</feature>
<organism evidence="4 5">
    <name type="scientific">Fodinicola feengrottensis</name>
    <dbReference type="NCBI Taxonomy" id="435914"/>
    <lineage>
        <taxon>Bacteria</taxon>
        <taxon>Bacillati</taxon>
        <taxon>Actinomycetota</taxon>
        <taxon>Actinomycetes</taxon>
        <taxon>Mycobacteriales</taxon>
        <taxon>Fodinicola</taxon>
    </lineage>
</organism>
<evidence type="ECO:0000259" key="3">
    <source>
        <dbReference type="Pfam" id="PF02826"/>
    </source>
</evidence>
<gene>
    <name evidence="4" type="ORF">GCM10009765_03790</name>
</gene>
<comment type="caution">
    <text evidence="4">The sequence shown here is derived from an EMBL/GenBank/DDBJ whole genome shotgun (WGS) entry which is preliminary data.</text>
</comment>
<keyword evidence="5" id="KW-1185">Reference proteome</keyword>
<dbReference type="RefSeq" id="WP_344306493.1">
    <property type="nucleotide sequence ID" value="NZ_BAAANY010000001.1"/>
</dbReference>
<dbReference type="Proteomes" id="UP001500618">
    <property type="component" value="Unassembled WGS sequence"/>
</dbReference>
<dbReference type="InterPro" id="IPR036291">
    <property type="entry name" value="NAD(P)-bd_dom_sf"/>
</dbReference>
<reference evidence="4 5" key="1">
    <citation type="journal article" date="2019" name="Int. J. Syst. Evol. Microbiol.">
        <title>The Global Catalogue of Microorganisms (GCM) 10K type strain sequencing project: providing services to taxonomists for standard genome sequencing and annotation.</title>
        <authorList>
            <consortium name="The Broad Institute Genomics Platform"/>
            <consortium name="The Broad Institute Genome Sequencing Center for Infectious Disease"/>
            <person name="Wu L."/>
            <person name="Ma J."/>
        </authorList>
    </citation>
    <scope>NUCLEOTIDE SEQUENCE [LARGE SCALE GENOMIC DNA]</scope>
    <source>
        <strain evidence="4 5">JCM 14718</strain>
    </source>
</reference>
<proteinExistence type="predicted"/>
<dbReference type="SUPFAM" id="SSF52283">
    <property type="entry name" value="Formate/glycerate dehydrogenase catalytic domain-like"/>
    <property type="match status" value="1"/>
</dbReference>